<evidence type="ECO:0000256" key="1">
    <source>
        <dbReference type="SAM" id="Phobius"/>
    </source>
</evidence>
<keyword evidence="1" id="KW-0812">Transmembrane</keyword>
<sequence>MNLLTTLTSLSIVFAMIAANYIPEVPVRYISLVVLLVLVTLLNVRTMLLRKKDKNMSQLKK</sequence>
<organism evidence="2 3">
    <name type="scientific">Weissella viridescens</name>
    <name type="common">Lactobacillus viridescens</name>
    <dbReference type="NCBI Taxonomy" id="1629"/>
    <lineage>
        <taxon>Bacteria</taxon>
        <taxon>Bacillati</taxon>
        <taxon>Bacillota</taxon>
        <taxon>Bacilli</taxon>
        <taxon>Lactobacillales</taxon>
        <taxon>Lactobacillaceae</taxon>
        <taxon>Weissella</taxon>
    </lineage>
</organism>
<evidence type="ECO:0000313" key="2">
    <source>
        <dbReference type="EMBL" id="SUP52248.1"/>
    </source>
</evidence>
<reference evidence="2 3" key="1">
    <citation type="submission" date="2018-06" db="EMBL/GenBank/DDBJ databases">
        <authorList>
            <consortium name="Pathogen Informatics"/>
            <person name="Doyle S."/>
        </authorList>
    </citation>
    <scope>NUCLEOTIDE SEQUENCE [LARGE SCALE GENOMIC DNA]</scope>
    <source>
        <strain evidence="2 3">NCTC13645</strain>
    </source>
</reference>
<keyword evidence="1" id="KW-1133">Transmembrane helix</keyword>
<feature type="transmembrane region" description="Helical" evidence="1">
    <location>
        <begin position="29"/>
        <end position="48"/>
    </location>
</feature>
<evidence type="ECO:0000313" key="3">
    <source>
        <dbReference type="Proteomes" id="UP000254621"/>
    </source>
</evidence>
<name>A0A380NW51_WEIVI</name>
<protein>
    <submittedName>
        <fullName evidence="2">Uncharacterized protein</fullName>
    </submittedName>
</protein>
<keyword evidence="1" id="KW-0472">Membrane</keyword>
<dbReference type="EMBL" id="UHIV01000001">
    <property type="protein sequence ID" value="SUP52248.1"/>
    <property type="molecule type" value="Genomic_DNA"/>
</dbReference>
<dbReference type="Proteomes" id="UP000254621">
    <property type="component" value="Unassembled WGS sequence"/>
</dbReference>
<accession>A0A380NW51</accession>
<dbReference type="AlphaFoldDB" id="A0A380NW51"/>
<gene>
    <name evidence="2" type="ORF">NCTC13645_00121</name>
</gene>
<proteinExistence type="predicted"/>